<protein>
    <recommendedName>
        <fullName evidence="2">DUF7330 domain-containing protein</fullName>
    </recommendedName>
</protein>
<dbReference type="Proteomes" id="UP000467700">
    <property type="component" value="Unassembled WGS sequence"/>
</dbReference>
<organism evidence="3 4">
    <name type="scientific">Cyclocybe aegerita</name>
    <name type="common">Black poplar mushroom</name>
    <name type="synonym">Agrocybe aegerita</name>
    <dbReference type="NCBI Taxonomy" id="1973307"/>
    <lineage>
        <taxon>Eukaryota</taxon>
        <taxon>Fungi</taxon>
        <taxon>Dikarya</taxon>
        <taxon>Basidiomycota</taxon>
        <taxon>Agaricomycotina</taxon>
        <taxon>Agaricomycetes</taxon>
        <taxon>Agaricomycetidae</taxon>
        <taxon>Agaricales</taxon>
        <taxon>Agaricineae</taxon>
        <taxon>Bolbitiaceae</taxon>
        <taxon>Cyclocybe</taxon>
    </lineage>
</organism>
<proteinExistence type="predicted"/>
<dbReference type="Pfam" id="PF24016">
    <property type="entry name" value="DUF7330"/>
    <property type="match status" value="1"/>
</dbReference>
<dbReference type="InterPro" id="IPR055754">
    <property type="entry name" value="DUF7330"/>
</dbReference>
<dbReference type="EMBL" id="CACVBS010000071">
    <property type="protein sequence ID" value="CAA7268865.1"/>
    <property type="molecule type" value="Genomic_DNA"/>
</dbReference>
<evidence type="ECO:0000259" key="2">
    <source>
        <dbReference type="Pfam" id="PF24016"/>
    </source>
</evidence>
<feature type="compositionally biased region" description="Polar residues" evidence="1">
    <location>
        <begin position="16"/>
        <end position="30"/>
    </location>
</feature>
<feature type="compositionally biased region" description="Polar residues" evidence="1">
    <location>
        <begin position="41"/>
        <end position="51"/>
    </location>
</feature>
<feature type="domain" description="DUF7330" evidence="2">
    <location>
        <begin position="64"/>
        <end position="261"/>
    </location>
</feature>
<dbReference type="OrthoDB" id="5289249at2759"/>
<name>A0A8S0W3M5_CYCAE</name>
<reference evidence="3 4" key="1">
    <citation type="submission" date="2020-01" db="EMBL/GenBank/DDBJ databases">
        <authorList>
            <person name="Gupta K D."/>
        </authorList>
    </citation>
    <scope>NUCLEOTIDE SEQUENCE [LARGE SCALE GENOMIC DNA]</scope>
</reference>
<comment type="caution">
    <text evidence="3">The sequence shown here is derived from an EMBL/GenBank/DDBJ whole genome shotgun (WGS) entry which is preliminary data.</text>
</comment>
<gene>
    <name evidence="3" type="ORF">AAE3_LOCUS11091</name>
</gene>
<accession>A0A8S0W3M5</accession>
<dbReference type="AlphaFoldDB" id="A0A8S0W3M5"/>
<keyword evidence="4" id="KW-1185">Reference proteome</keyword>
<sequence length="282" mass="31062">MILVPENELPKKLEAESSTDVVASTSAPENSTHDPPPTYTPFDSSGSSQSGARFPLPRDVKPSNFTSLSIGNAAIKGTWVVDPTLVIPKEFLAPLAKDETEENRKNLLLESKNGSVDANIFVMPMRADALAVIKERKRVIIRCASRNGSVTARIHDVQLPSHPNDLRPPLQVSLHSLNGAINLHLPRSYRGPLRIRTFNGSVRFSDAVQSSLTQFSEVDRVKRNFLGHFDPSEFDASVQWAGDELDAETMNGAVRVYFDDEGSPPGAQKPKSPGFLERLFRF</sequence>
<evidence type="ECO:0000313" key="4">
    <source>
        <dbReference type="Proteomes" id="UP000467700"/>
    </source>
</evidence>
<evidence type="ECO:0000313" key="3">
    <source>
        <dbReference type="EMBL" id="CAA7268865.1"/>
    </source>
</evidence>
<feature type="region of interest" description="Disordered" evidence="1">
    <location>
        <begin position="1"/>
        <end position="58"/>
    </location>
</feature>
<evidence type="ECO:0000256" key="1">
    <source>
        <dbReference type="SAM" id="MobiDB-lite"/>
    </source>
</evidence>